<reference evidence="2 3" key="1">
    <citation type="submission" date="2018-07" db="EMBL/GenBank/DDBJ databases">
        <title>Genomic Encyclopedia of Type Strains, Phase IV (KMG-IV): sequencing the most valuable type-strain genomes for metagenomic binning, comparative biology and taxonomic classification.</title>
        <authorList>
            <person name="Goeker M."/>
        </authorList>
    </citation>
    <scope>NUCLEOTIDE SEQUENCE [LARGE SCALE GENOMIC DNA]</scope>
    <source>
        <strain evidence="2 3">DSM 44290</strain>
    </source>
</reference>
<name>A0A370I4Q9_9NOCA</name>
<sequence length="86" mass="9386">MVRAKCRGTDDYAAYDADNRGGGQAEQLERACGGCTVKPECAAYALKHESTIGGMIWAGVPIPESPTTIYYHRALDRLRVIARNAR</sequence>
<dbReference type="AlphaFoldDB" id="A0A370I4Q9"/>
<dbReference type="Pfam" id="PF02467">
    <property type="entry name" value="Whib"/>
    <property type="match status" value="1"/>
</dbReference>
<dbReference type="EMBL" id="QQBC01000005">
    <property type="protein sequence ID" value="RDI65723.1"/>
    <property type="molecule type" value="Genomic_DNA"/>
</dbReference>
<gene>
    <name evidence="2" type="ORF">DFR76_10538</name>
</gene>
<dbReference type="STRING" id="1210086.GCA_001613105_04087"/>
<evidence type="ECO:0000313" key="2">
    <source>
        <dbReference type="EMBL" id="RDI65723.1"/>
    </source>
</evidence>
<accession>A0A370I4Q9</accession>
<comment type="caution">
    <text evidence="2">The sequence shown here is derived from an EMBL/GenBank/DDBJ whole genome shotgun (WGS) entry which is preliminary data.</text>
</comment>
<evidence type="ECO:0000259" key="1">
    <source>
        <dbReference type="PROSITE" id="PS51674"/>
    </source>
</evidence>
<dbReference type="Proteomes" id="UP000254869">
    <property type="component" value="Unassembled WGS sequence"/>
</dbReference>
<feature type="domain" description="4Fe-4S Wbl-type" evidence="1">
    <location>
        <begin position="5"/>
        <end position="67"/>
    </location>
</feature>
<dbReference type="InterPro" id="IPR034768">
    <property type="entry name" value="4FE4S_WBL"/>
</dbReference>
<keyword evidence="3" id="KW-1185">Reference proteome</keyword>
<proteinExistence type="predicted"/>
<dbReference type="PROSITE" id="PS51674">
    <property type="entry name" value="4FE4S_WBL"/>
    <property type="match status" value="1"/>
</dbReference>
<protein>
    <submittedName>
        <fullName evidence="2">Transcription factor WhiB</fullName>
    </submittedName>
</protein>
<evidence type="ECO:0000313" key="3">
    <source>
        <dbReference type="Proteomes" id="UP000254869"/>
    </source>
</evidence>
<organism evidence="2 3">
    <name type="scientific">Nocardia pseudobrasiliensis</name>
    <dbReference type="NCBI Taxonomy" id="45979"/>
    <lineage>
        <taxon>Bacteria</taxon>
        <taxon>Bacillati</taxon>
        <taxon>Actinomycetota</taxon>
        <taxon>Actinomycetes</taxon>
        <taxon>Mycobacteriales</taxon>
        <taxon>Nocardiaceae</taxon>
        <taxon>Nocardia</taxon>
    </lineage>
</organism>